<feature type="region of interest" description="Disordered" evidence="2">
    <location>
        <begin position="75"/>
        <end position="100"/>
    </location>
</feature>
<keyword evidence="1" id="KW-0862">Zinc</keyword>
<feature type="compositionally biased region" description="Basic residues" evidence="2">
    <location>
        <begin position="272"/>
        <end position="287"/>
    </location>
</feature>
<dbReference type="PANTHER" id="PTHR47592">
    <property type="entry name" value="PBF68 PROTEIN"/>
    <property type="match status" value="1"/>
</dbReference>
<dbReference type="Pfam" id="PF14223">
    <property type="entry name" value="Retrotran_gag_2"/>
    <property type="match status" value="1"/>
</dbReference>
<dbReference type="PANTHER" id="PTHR47592:SF30">
    <property type="entry name" value="CCHC-TYPE DOMAIN-CONTAINING PROTEIN"/>
    <property type="match status" value="1"/>
</dbReference>
<gene>
    <name evidence="4" type="ORF">CCAM_LOCUS40370</name>
</gene>
<sequence length="489" mass="54554">MTFALNKLLPDLSKLEPLDGKNYRRWSQKMLIFFEQLEVDYVLFEDAPTDFVEDVNTTDDSTAATADAAATKAVAAPEMSKRSASKDKAKGDDQAKRKYEKDNKTVRGHLLSHMTNPLFDLFIPNKSAKSIWETLLKKYGADDAGKSKYVTGEWLRFQVVDDKSIMDQVHECENLVSDVLAEGMMMCEILQANVLIEKLPQSWAEYCKKLRHKKRDMPLDELVYHIKIEEANRLKDKSLSSSVLPPVKANLVESSNGNNHRSKGNSSGSFKSNKKSFKKPGNKHFKNHGGQIQKKNNGACFVCGKTGHKANCCFKRFDNNKDGNVHHNPQANVVEHDDIITAVVSEVNMVENHVEWIVDTGASRHFCANKELFVEFDESAEIEKVFMGNSNSADVLGKEKVLLKLTSGKSLSLSNVFYVPSLRRNLISGALLNKAGIKLVFEADKLVLTRNGEYVGKGYLSGGLFVLDVSVNNMNKASTSAYIAESIDL</sequence>
<name>A0A484NFG0_9ASTE</name>
<keyword evidence="1" id="KW-0863">Zinc-finger</keyword>
<dbReference type="InterPro" id="IPR054722">
    <property type="entry name" value="PolX-like_BBD"/>
</dbReference>
<organism evidence="4 5">
    <name type="scientific">Cuscuta campestris</name>
    <dbReference type="NCBI Taxonomy" id="132261"/>
    <lineage>
        <taxon>Eukaryota</taxon>
        <taxon>Viridiplantae</taxon>
        <taxon>Streptophyta</taxon>
        <taxon>Embryophyta</taxon>
        <taxon>Tracheophyta</taxon>
        <taxon>Spermatophyta</taxon>
        <taxon>Magnoliopsida</taxon>
        <taxon>eudicotyledons</taxon>
        <taxon>Gunneridae</taxon>
        <taxon>Pentapetalae</taxon>
        <taxon>asterids</taxon>
        <taxon>lamiids</taxon>
        <taxon>Solanales</taxon>
        <taxon>Convolvulaceae</taxon>
        <taxon>Cuscuteae</taxon>
        <taxon>Cuscuta</taxon>
        <taxon>Cuscuta subgen. Grammica</taxon>
        <taxon>Cuscuta sect. Cleistogrammica</taxon>
    </lineage>
</organism>
<dbReference type="EMBL" id="OOIL02006606">
    <property type="protein sequence ID" value="VFQ98594.1"/>
    <property type="molecule type" value="Genomic_DNA"/>
</dbReference>
<feature type="region of interest" description="Disordered" evidence="2">
    <location>
        <begin position="250"/>
        <end position="290"/>
    </location>
</feature>
<dbReference type="OrthoDB" id="1304348at2759"/>
<evidence type="ECO:0000313" key="4">
    <source>
        <dbReference type="EMBL" id="VFQ98594.1"/>
    </source>
</evidence>
<keyword evidence="5" id="KW-1185">Reference proteome</keyword>
<dbReference type="GO" id="GO:0008270">
    <property type="term" value="F:zinc ion binding"/>
    <property type="evidence" value="ECO:0007669"/>
    <property type="project" value="UniProtKB-KW"/>
</dbReference>
<dbReference type="PROSITE" id="PS50158">
    <property type="entry name" value="ZF_CCHC"/>
    <property type="match status" value="1"/>
</dbReference>
<feature type="domain" description="CCHC-type" evidence="3">
    <location>
        <begin position="300"/>
        <end position="313"/>
    </location>
</feature>
<accession>A0A484NFG0</accession>
<dbReference type="GO" id="GO:0003676">
    <property type="term" value="F:nucleic acid binding"/>
    <property type="evidence" value="ECO:0007669"/>
    <property type="project" value="InterPro"/>
</dbReference>
<dbReference type="InterPro" id="IPR001878">
    <property type="entry name" value="Znf_CCHC"/>
</dbReference>
<dbReference type="Pfam" id="PF22936">
    <property type="entry name" value="Pol_BBD"/>
    <property type="match status" value="1"/>
</dbReference>
<evidence type="ECO:0000256" key="2">
    <source>
        <dbReference type="SAM" id="MobiDB-lite"/>
    </source>
</evidence>
<evidence type="ECO:0000256" key="1">
    <source>
        <dbReference type="PROSITE-ProRule" id="PRU00047"/>
    </source>
</evidence>
<feature type="compositionally biased region" description="Basic and acidic residues" evidence="2">
    <location>
        <begin position="79"/>
        <end position="100"/>
    </location>
</feature>
<proteinExistence type="predicted"/>
<protein>
    <recommendedName>
        <fullName evidence="3">CCHC-type domain-containing protein</fullName>
    </recommendedName>
</protein>
<reference evidence="4 5" key="1">
    <citation type="submission" date="2018-04" db="EMBL/GenBank/DDBJ databases">
        <authorList>
            <person name="Vogel A."/>
        </authorList>
    </citation>
    <scope>NUCLEOTIDE SEQUENCE [LARGE SCALE GENOMIC DNA]</scope>
</reference>
<dbReference type="AlphaFoldDB" id="A0A484NFG0"/>
<keyword evidence="1" id="KW-0479">Metal-binding</keyword>
<dbReference type="Proteomes" id="UP000595140">
    <property type="component" value="Unassembled WGS sequence"/>
</dbReference>
<evidence type="ECO:0000259" key="3">
    <source>
        <dbReference type="PROSITE" id="PS50158"/>
    </source>
</evidence>
<evidence type="ECO:0000313" key="5">
    <source>
        <dbReference type="Proteomes" id="UP000595140"/>
    </source>
</evidence>